<dbReference type="RefSeq" id="XP_014174750.1">
    <property type="nucleotide sequence ID" value="XM_014319275.1"/>
</dbReference>
<evidence type="ECO:0000313" key="2">
    <source>
        <dbReference type="Proteomes" id="UP000007796"/>
    </source>
</evidence>
<proteinExistence type="predicted"/>
<dbReference type="HOGENOM" id="CLU_1408914_0_0_1"/>
<dbReference type="OrthoDB" id="4991875at2759"/>
<dbReference type="InParanoid" id="F0XAF3"/>
<protein>
    <submittedName>
        <fullName evidence="1">Uncharacterized protein</fullName>
    </submittedName>
</protein>
<reference evidence="1 2" key="1">
    <citation type="journal article" date="2011" name="Proc. Natl. Acad. Sci. U.S.A.">
        <title>Genome and transcriptome analyses of the mountain pine beetle-fungal symbiont Grosmannia clavigera, a lodgepole pine pathogen.</title>
        <authorList>
            <person name="DiGuistini S."/>
            <person name="Wang Y."/>
            <person name="Liao N.Y."/>
            <person name="Taylor G."/>
            <person name="Tanguay P."/>
            <person name="Feau N."/>
            <person name="Henrissat B."/>
            <person name="Chan S.K."/>
            <person name="Hesse-Orce U."/>
            <person name="Alamouti S.M."/>
            <person name="Tsui C.K.M."/>
            <person name="Docking R.T."/>
            <person name="Levasseur A."/>
            <person name="Haridas S."/>
            <person name="Robertson G."/>
            <person name="Birol I."/>
            <person name="Holt R.A."/>
            <person name="Marra M.A."/>
            <person name="Hamelin R.C."/>
            <person name="Hirst M."/>
            <person name="Jones S.J.M."/>
            <person name="Bohlmann J."/>
            <person name="Breuil C."/>
        </authorList>
    </citation>
    <scope>NUCLEOTIDE SEQUENCE [LARGE SCALE GENOMIC DNA]</scope>
    <source>
        <strain evidence="2">kw1407 / UAMH 11150</strain>
    </source>
</reference>
<dbReference type="GeneID" id="25976426"/>
<dbReference type="PANTHER" id="PTHR40640:SF1">
    <property type="entry name" value="ANCHORED GLYCOPROTEIN, PUTATIVE (AFU_ORTHOLOGUE AFUA_8G04860)-RELATED"/>
    <property type="match status" value="1"/>
</dbReference>
<dbReference type="STRING" id="655863.F0XAF3"/>
<dbReference type="eggNOG" id="ENOG502RPUX">
    <property type="taxonomic scope" value="Eukaryota"/>
</dbReference>
<dbReference type="AlphaFoldDB" id="F0XAF3"/>
<name>F0XAF3_GROCL</name>
<dbReference type="EMBL" id="GL629735">
    <property type="protein sequence ID" value="EFX05268.1"/>
    <property type="molecule type" value="Genomic_DNA"/>
</dbReference>
<keyword evidence="2" id="KW-1185">Reference proteome</keyword>
<evidence type="ECO:0000313" key="1">
    <source>
        <dbReference type="EMBL" id="EFX05268.1"/>
    </source>
</evidence>
<sequence>MTARAVSTLAPAAAVMPRTMATASATATAEAAVSTLPVFVPGFEPDQWSLLRGSIIGSATGSAAETTVTIFCDDQSTLSCQLDNILPFVVTEGPSSLHYAESLSGSLTVAIDCQLDNTTAAACTVYSSCGPGLGRASAFETEWCSTLTAPNVRWGVLTLSDPPGSLATTSASSLLHVVPWATVVVLAICLAVL</sequence>
<organism evidence="2">
    <name type="scientific">Grosmannia clavigera (strain kw1407 / UAMH 11150)</name>
    <name type="common">Blue stain fungus</name>
    <name type="synonym">Graphiocladiella clavigera</name>
    <dbReference type="NCBI Taxonomy" id="655863"/>
    <lineage>
        <taxon>Eukaryota</taxon>
        <taxon>Fungi</taxon>
        <taxon>Dikarya</taxon>
        <taxon>Ascomycota</taxon>
        <taxon>Pezizomycotina</taxon>
        <taxon>Sordariomycetes</taxon>
        <taxon>Sordariomycetidae</taxon>
        <taxon>Ophiostomatales</taxon>
        <taxon>Ophiostomataceae</taxon>
        <taxon>Leptographium</taxon>
    </lineage>
</organism>
<gene>
    <name evidence="1" type="ORF">CMQ_3337</name>
</gene>
<dbReference type="Proteomes" id="UP000007796">
    <property type="component" value="Unassembled WGS sequence"/>
</dbReference>
<accession>F0XAF3</accession>
<dbReference type="PANTHER" id="PTHR40640">
    <property type="entry name" value="ANCHORED GLYCOPROTEIN, PUTATIVE (AFU_ORTHOLOGUE AFUA_8G04860)-RELATED"/>
    <property type="match status" value="1"/>
</dbReference>